<gene>
    <name evidence="1" type="ORF">POCTA_138.1.T0770111</name>
</gene>
<dbReference type="EMBL" id="CAJJDP010000076">
    <property type="protein sequence ID" value="CAD8181595.1"/>
    <property type="molecule type" value="Genomic_DNA"/>
</dbReference>
<name>A0A8S1VZT5_PAROT</name>
<protein>
    <submittedName>
        <fullName evidence="1">Uncharacterized protein</fullName>
    </submittedName>
</protein>
<keyword evidence="2" id="KW-1185">Reference proteome</keyword>
<comment type="caution">
    <text evidence="1">The sequence shown here is derived from an EMBL/GenBank/DDBJ whole genome shotgun (WGS) entry which is preliminary data.</text>
</comment>
<dbReference type="Proteomes" id="UP000683925">
    <property type="component" value="Unassembled WGS sequence"/>
</dbReference>
<evidence type="ECO:0000313" key="2">
    <source>
        <dbReference type="Proteomes" id="UP000683925"/>
    </source>
</evidence>
<reference evidence="1" key="1">
    <citation type="submission" date="2021-01" db="EMBL/GenBank/DDBJ databases">
        <authorList>
            <consortium name="Genoscope - CEA"/>
            <person name="William W."/>
        </authorList>
    </citation>
    <scope>NUCLEOTIDE SEQUENCE</scope>
</reference>
<sequence length="261" mass="30078">MKRLDNLSSQINPWTLDQDNKASILKTHQPSQSHLKSDQFNIKPTSSMLKSITFCDSHFTEQVCDLVKHSENGSSKDDGLNLCPGLLNDFDEAPIQEPLLQTAPPPAYRSILNLIWCRQQSIHHAHQLCSRQLNDRYQFGLLNPQQKKTLNLAFASPYQQQVQQGIQPQPLHKHDDLQYLILLLLPHNLITNNHKFNNFLKKKLISNHYWSTYLSTSKAEINRLFEGDDSESGLFKSTSTNKLKLMHLAYLQYNNCKLDQI</sequence>
<organism evidence="1 2">
    <name type="scientific">Paramecium octaurelia</name>
    <dbReference type="NCBI Taxonomy" id="43137"/>
    <lineage>
        <taxon>Eukaryota</taxon>
        <taxon>Sar</taxon>
        <taxon>Alveolata</taxon>
        <taxon>Ciliophora</taxon>
        <taxon>Intramacronucleata</taxon>
        <taxon>Oligohymenophorea</taxon>
        <taxon>Peniculida</taxon>
        <taxon>Parameciidae</taxon>
        <taxon>Paramecium</taxon>
    </lineage>
</organism>
<proteinExistence type="predicted"/>
<accession>A0A8S1VZT5</accession>
<evidence type="ECO:0000313" key="1">
    <source>
        <dbReference type="EMBL" id="CAD8181595.1"/>
    </source>
</evidence>
<dbReference type="AlphaFoldDB" id="A0A8S1VZT5"/>